<accession>A0A1Q6A0G1</accession>
<keyword evidence="3" id="KW-1185">Reference proteome</keyword>
<dbReference type="PANTHER" id="PTHR46320">
    <property type="entry name" value="GLYCEROPHOSPHODIESTER PHOSPHODIESTERASE 1"/>
    <property type="match status" value="1"/>
</dbReference>
<evidence type="ECO:0000313" key="2">
    <source>
        <dbReference type="EMBL" id="OKS87471.1"/>
    </source>
</evidence>
<dbReference type="EMBL" id="MPPL01000001">
    <property type="protein sequence ID" value="OKS87471.1"/>
    <property type="molecule type" value="Genomic_DNA"/>
</dbReference>
<evidence type="ECO:0000259" key="1">
    <source>
        <dbReference type="PROSITE" id="PS51704"/>
    </source>
</evidence>
<dbReference type="OrthoDB" id="384721at2"/>
<dbReference type="STRING" id="1302689.RG47T_2932"/>
<proteinExistence type="predicted"/>
<dbReference type="PROSITE" id="PS51704">
    <property type="entry name" value="GP_PDE"/>
    <property type="match status" value="1"/>
</dbReference>
<dbReference type="CDD" id="cd08566">
    <property type="entry name" value="GDPD_AtGDE_like"/>
    <property type="match status" value="1"/>
</dbReference>
<evidence type="ECO:0000313" key="3">
    <source>
        <dbReference type="Proteomes" id="UP000186720"/>
    </source>
</evidence>
<dbReference type="GO" id="GO:0005886">
    <property type="term" value="C:plasma membrane"/>
    <property type="evidence" value="ECO:0007669"/>
    <property type="project" value="TreeGrafter"/>
</dbReference>
<dbReference type="AlphaFoldDB" id="A0A1Q6A0G1"/>
<feature type="domain" description="GP-PDE" evidence="1">
    <location>
        <begin position="53"/>
        <end position="288"/>
    </location>
</feature>
<dbReference type="GO" id="GO:0070291">
    <property type="term" value="P:N-acylethanolamine metabolic process"/>
    <property type="evidence" value="ECO:0007669"/>
    <property type="project" value="TreeGrafter"/>
</dbReference>
<dbReference type="Gene3D" id="3.20.20.190">
    <property type="entry name" value="Phosphatidylinositol (PI) phosphodiesterase"/>
    <property type="match status" value="1"/>
</dbReference>
<organism evidence="2 3">
    <name type="scientific">Mucilaginibacter polytrichastri</name>
    <dbReference type="NCBI Taxonomy" id="1302689"/>
    <lineage>
        <taxon>Bacteria</taxon>
        <taxon>Pseudomonadati</taxon>
        <taxon>Bacteroidota</taxon>
        <taxon>Sphingobacteriia</taxon>
        <taxon>Sphingobacteriales</taxon>
        <taxon>Sphingobacteriaceae</taxon>
        <taxon>Mucilaginibacter</taxon>
    </lineage>
</organism>
<protein>
    <submittedName>
        <fullName evidence="2">Glycerophosphodiester phosphodiesterase 1</fullName>
    </submittedName>
</protein>
<dbReference type="GO" id="GO:0006580">
    <property type="term" value="P:ethanolamine metabolic process"/>
    <property type="evidence" value="ECO:0007669"/>
    <property type="project" value="TreeGrafter"/>
</dbReference>
<dbReference type="Pfam" id="PF03009">
    <property type="entry name" value="GDPD"/>
    <property type="match status" value="1"/>
</dbReference>
<reference evidence="2 3" key="1">
    <citation type="submission" date="2016-11" db="EMBL/GenBank/DDBJ databases">
        <title>Whole Genome Sequencing of Mucilaginibacter polytrichastri RG4-7(T) isolated from the moss sample.</title>
        <authorList>
            <person name="Li Y."/>
        </authorList>
    </citation>
    <scope>NUCLEOTIDE SEQUENCE [LARGE SCALE GENOMIC DNA]</scope>
    <source>
        <strain evidence="2 3">RG4-7</strain>
    </source>
</reference>
<dbReference type="InterPro" id="IPR030395">
    <property type="entry name" value="GP_PDE_dom"/>
</dbReference>
<name>A0A1Q6A0G1_9SPHI</name>
<dbReference type="PANTHER" id="PTHR46320:SF1">
    <property type="entry name" value="GLYCEROPHOSPHODIESTER PHOSPHODIESTERASE 1"/>
    <property type="match status" value="1"/>
</dbReference>
<gene>
    <name evidence="2" type="ORF">RG47T_2932</name>
</gene>
<dbReference type="SUPFAM" id="SSF51695">
    <property type="entry name" value="PLC-like phosphodiesterases"/>
    <property type="match status" value="1"/>
</dbReference>
<dbReference type="Proteomes" id="UP000186720">
    <property type="component" value="Unassembled WGS sequence"/>
</dbReference>
<comment type="caution">
    <text evidence="2">The sequence shown here is derived from an EMBL/GenBank/DDBJ whole genome shotgun (WGS) entry which is preliminary data.</text>
</comment>
<sequence>MIIKAINKFNTTQLASYKLPIMIRSVLSSLIWGALSLQAIAQPNPVPQQRHKFIVIAHRGDHVYFPENTLAAYAQAIKDGADYVEIDLRTTKDGKWVSLHNESVDRMTNGKGLIKNLTFDEIKKLKIAGSDSLKNQVYRIPGFEEILSLCKDKIYIYIDFKEANPALIYPLLKKFGMEKQVLVYINSAAQFTQWRQAAPKMPLMLSLPDDAKDSIGVIGFINKYQPDILDGDFKQYNTKLVALATSYHIPVWPDGQSGSEGPAVWDEAIGKGLAGLQTDHPEALINYLK</sequence>
<dbReference type="GO" id="GO:0008889">
    <property type="term" value="F:glycerophosphodiester phosphodiesterase activity"/>
    <property type="evidence" value="ECO:0007669"/>
    <property type="project" value="TreeGrafter"/>
</dbReference>
<dbReference type="InterPro" id="IPR017946">
    <property type="entry name" value="PLC-like_Pdiesterase_TIM-brl"/>
</dbReference>
<dbReference type="GO" id="GO:0006644">
    <property type="term" value="P:phospholipid metabolic process"/>
    <property type="evidence" value="ECO:0007669"/>
    <property type="project" value="TreeGrafter"/>
</dbReference>